<reference evidence="3" key="1">
    <citation type="submission" date="2016-10" db="EMBL/GenBank/DDBJ databases">
        <authorList>
            <person name="Varghese N."/>
            <person name="Submissions S."/>
        </authorList>
    </citation>
    <scope>NUCLEOTIDE SEQUENCE [LARGE SCALE GENOMIC DNA]</scope>
    <source>
        <strain evidence="3">CGMCC 1.7062</strain>
    </source>
</reference>
<keyword evidence="3" id="KW-1185">Reference proteome</keyword>
<gene>
    <name evidence="2" type="ORF">SAMN04488244_102296</name>
</gene>
<proteinExistence type="predicted"/>
<feature type="signal peptide" evidence="1">
    <location>
        <begin position="1"/>
        <end position="19"/>
    </location>
</feature>
<dbReference type="AlphaFoldDB" id="A0A1H5TKJ1"/>
<organism evidence="2 3">
    <name type="scientific">Vibrio hangzhouensis</name>
    <dbReference type="NCBI Taxonomy" id="462991"/>
    <lineage>
        <taxon>Bacteria</taxon>
        <taxon>Pseudomonadati</taxon>
        <taxon>Pseudomonadota</taxon>
        <taxon>Gammaproteobacteria</taxon>
        <taxon>Vibrionales</taxon>
        <taxon>Vibrionaceae</taxon>
        <taxon>Vibrio</taxon>
    </lineage>
</organism>
<name>A0A1H5TKJ1_9VIBR</name>
<accession>A0A1H5TKJ1</accession>
<evidence type="ECO:0000256" key="1">
    <source>
        <dbReference type="SAM" id="SignalP"/>
    </source>
</evidence>
<evidence type="ECO:0000313" key="3">
    <source>
        <dbReference type="Proteomes" id="UP000236721"/>
    </source>
</evidence>
<sequence length="51" mass="5419">MKSLIVFVFSVTCSLFAFAEEGGAPGNICLTDKGLVVTTHLDTCPKGMKKL</sequence>
<protein>
    <submittedName>
        <fullName evidence="2">Uncharacterized protein</fullName>
    </submittedName>
</protein>
<feature type="chain" id="PRO_5009285124" evidence="1">
    <location>
        <begin position="20"/>
        <end position="51"/>
    </location>
</feature>
<keyword evidence="1" id="KW-0732">Signal</keyword>
<dbReference type="EMBL" id="FNVG01000002">
    <property type="protein sequence ID" value="SEF63284.1"/>
    <property type="molecule type" value="Genomic_DNA"/>
</dbReference>
<dbReference type="Proteomes" id="UP000236721">
    <property type="component" value="Unassembled WGS sequence"/>
</dbReference>
<evidence type="ECO:0000313" key="2">
    <source>
        <dbReference type="EMBL" id="SEF63284.1"/>
    </source>
</evidence>